<feature type="compositionally biased region" description="Low complexity" evidence="7">
    <location>
        <begin position="1212"/>
        <end position="1223"/>
    </location>
</feature>
<protein>
    <submittedName>
        <fullName evidence="10">Jerky protein homolog-like like protein</fullName>
    </submittedName>
</protein>
<reference evidence="10" key="1">
    <citation type="journal article" date="2020" name="bioRxiv">
        <title>Chromosome-level reference genome of the European wasp spider Argiope bruennichi: a resource for studies on range expansion and evolutionary adaptation.</title>
        <authorList>
            <person name="Sheffer M.M."/>
            <person name="Hoppe A."/>
            <person name="Krehenwinkel H."/>
            <person name="Uhl G."/>
            <person name="Kuss A.W."/>
            <person name="Jensen L."/>
            <person name="Jensen C."/>
            <person name="Gillespie R.G."/>
            <person name="Hoff K.J."/>
            <person name="Prost S."/>
        </authorList>
    </citation>
    <scope>NUCLEOTIDE SEQUENCE</scope>
</reference>
<feature type="compositionally biased region" description="Polar residues" evidence="7">
    <location>
        <begin position="871"/>
        <end position="880"/>
    </location>
</feature>
<evidence type="ECO:0000259" key="8">
    <source>
        <dbReference type="PROSITE" id="PS50950"/>
    </source>
</evidence>
<feature type="region of interest" description="Disordered" evidence="7">
    <location>
        <begin position="737"/>
        <end position="767"/>
    </location>
</feature>
<feature type="region of interest" description="Disordered" evidence="7">
    <location>
        <begin position="937"/>
        <end position="999"/>
    </location>
</feature>
<dbReference type="Gene3D" id="1.10.10.60">
    <property type="entry name" value="Homeodomain-like"/>
    <property type="match status" value="1"/>
</dbReference>
<keyword evidence="4" id="KW-0862">Zinc</keyword>
<dbReference type="GO" id="GO:0003677">
    <property type="term" value="F:DNA binding"/>
    <property type="evidence" value="ECO:0007669"/>
    <property type="project" value="UniProtKB-UniRule"/>
</dbReference>
<feature type="compositionally biased region" description="Polar residues" evidence="7">
    <location>
        <begin position="632"/>
        <end position="651"/>
    </location>
</feature>
<keyword evidence="2" id="KW-0479">Metal-binding</keyword>
<dbReference type="Gene3D" id="1.10.10.10">
    <property type="entry name" value="Winged helix-like DNA-binding domain superfamily/Winged helix DNA-binding domain"/>
    <property type="match status" value="1"/>
</dbReference>
<evidence type="ECO:0000259" key="9">
    <source>
        <dbReference type="PROSITE" id="PS51253"/>
    </source>
</evidence>
<comment type="subcellular location">
    <subcellularLocation>
        <location evidence="1">Nucleus</location>
    </subcellularLocation>
</comment>
<keyword evidence="3 6" id="KW-0863">Zinc-finger</keyword>
<comment type="caution">
    <text evidence="10">The sequence shown here is derived from an EMBL/GenBank/DDBJ whole genome shotgun (WGS) entry which is preliminary data.</text>
</comment>
<feature type="region of interest" description="Disordered" evidence="7">
    <location>
        <begin position="1085"/>
        <end position="1110"/>
    </location>
</feature>
<sequence>MGRRKKTGTTMEDKLNAIRWLENGADVEAVAECYGVGRATVDRWRKDKERIKAWCTENLTVTALKKRKTMRNSEYEKVGDALYAWFIDQKAKGFATSGSILQTKALQFRKELNEGNESFTASASWLDKWKKRYGIRHHLWEKDENAKRAWLSAINREDFVPTKYSKVCAKHFSDDQFATFREAFNDRTGELIQVQLEHKRLIPGAIPSLFPNSSEPSNSRENLEDKTEITVPFGLKDVTVSLQEQVEKERLEKIPTVQEPYKILKSQKPDYLKVISNKSAIILLPVDANQESKNSGTFAKVEEKKDHTLLEIPVKIEELVDSTPIPSISNDVGNQAFILTQEDSSWIIANSVKEPQSSLSFACLASPYESGTYDRDELNPTSSNECRQPILGDAVLASTNYSEMLPKSPAMFSTTGSSKESHKDIPIKEKPVDYIANPCTSTYVANQEFILHQEKHSWTTSNSVAESQFMLPVASVASSNAPETSNSGPPKKKRKVILKKEITLVSPTTNDPELVPQNPLYSFGENSTQGLSKDASIKIKEPMDYNSILSIFNDAANQDFDFPQERNSRTTSNFVVESQFASSVANAASSYEPETSDCDQLRKKQKSNPSNSSEGLNPIIGEGLQRPRNCSKARSQGPVCNSEESSTPNPSKKSHIDVPVRNEEHVDYISNPCASNDIASQEFVLSKEKSSWTAPNLVTEPQFTFSVATLANSNAPETSNNEQVKKQKIISTEKTTFVPPAKNDPELTPKSSVDKFDESTTPDSSSIESHMNIAVKIKEEPMDYISNPCASNDVVSKKFVLSQEKSSWTTPNLVTEPQFMLSVASLASSDAPDRSNNNEQVINSTEKTTFVPLKTKNSELVPRNPVHNFDKSSTPGPSNESHMDITVKIKEEPMDYISNPCASNDVANEEFSLPQEKNSCATVNSVEEPHFTLTTTSLASSNAPETSNNEQVKKRKINSTEKTTFVPPLINDSELTQKSSVDKFDESTTSDSSNESHNDIPVKIKHGKQSMDCISNPCASNDVASQKFILSQEENSYITANLVTEPQFMLSVASLASSDAPDRSNNNEQVINSTEKTTFVPQKTNNSELVPRNPVHNFDKSSTPGPTNESHMDITVKIKEEPMDYISNPFVSNDVADQEFNLPQEKNSCATVNSIEEPQCILPIANLVSPYAPETSDSEELKKKRKTKKTTFVPPVTNNPELTPDSSVHNFNESSTSVSSNESHMGIPVKIKEEPMDYMANPCASNDVANQEFSLPQEKNSYITANSVEEPHFNLTFASLASSNAPKTFDHEQPKKNSKTNSTEKTTCVLPVINDLKLVPKSPVYNFEESMTQSLLKEPHKDQFDVFGEFIAAKLRSFDRKSCAFAQKAIADIIFEADMGKYLKEGHNQPQIAEA</sequence>
<dbReference type="SMART" id="SM00674">
    <property type="entry name" value="CENPB"/>
    <property type="match status" value="1"/>
</dbReference>
<proteinExistence type="predicted"/>
<dbReference type="EMBL" id="JABXBU010002072">
    <property type="protein sequence ID" value="KAF8777329.1"/>
    <property type="molecule type" value="Genomic_DNA"/>
</dbReference>
<dbReference type="InterPro" id="IPR050863">
    <property type="entry name" value="CenT-Element_Derived"/>
</dbReference>
<gene>
    <name evidence="10" type="ORF">HNY73_014201</name>
</gene>
<dbReference type="PROSITE" id="PS51253">
    <property type="entry name" value="HTH_CENPB"/>
    <property type="match status" value="1"/>
</dbReference>
<dbReference type="InterPro" id="IPR006600">
    <property type="entry name" value="HTH_CenpB_DNA-bd_dom"/>
</dbReference>
<evidence type="ECO:0000256" key="3">
    <source>
        <dbReference type="ARBA" id="ARBA00022771"/>
    </source>
</evidence>
<keyword evidence="11" id="KW-1185">Reference proteome</keyword>
<feature type="domain" description="HTH CENPB-type" evidence="9">
    <location>
        <begin position="66"/>
        <end position="139"/>
    </location>
</feature>
<evidence type="ECO:0000256" key="5">
    <source>
        <dbReference type="ARBA" id="ARBA00023125"/>
    </source>
</evidence>
<feature type="compositionally biased region" description="Polar residues" evidence="7">
    <location>
        <begin position="1100"/>
        <end position="1109"/>
    </location>
</feature>
<dbReference type="SUPFAM" id="SSF46689">
    <property type="entry name" value="Homeodomain-like"/>
    <property type="match status" value="2"/>
</dbReference>
<evidence type="ECO:0000313" key="10">
    <source>
        <dbReference type="EMBL" id="KAF8777329.1"/>
    </source>
</evidence>
<dbReference type="SUPFAM" id="SSF57716">
    <property type="entry name" value="Glucocorticoid receptor-like (DNA-binding domain)"/>
    <property type="match status" value="1"/>
</dbReference>
<evidence type="ECO:0000256" key="7">
    <source>
        <dbReference type="SAM" id="MobiDB-lite"/>
    </source>
</evidence>
<dbReference type="PROSITE" id="PS50950">
    <property type="entry name" value="ZF_THAP"/>
    <property type="match status" value="1"/>
</dbReference>
<evidence type="ECO:0000256" key="6">
    <source>
        <dbReference type="PROSITE-ProRule" id="PRU00309"/>
    </source>
</evidence>
<name>A0A8T0ETI7_ARGBR</name>
<feature type="compositionally biased region" description="Polar residues" evidence="7">
    <location>
        <begin position="1196"/>
        <end position="1211"/>
    </location>
</feature>
<evidence type="ECO:0000256" key="4">
    <source>
        <dbReference type="ARBA" id="ARBA00022833"/>
    </source>
</evidence>
<feature type="compositionally biased region" description="Basic and acidic residues" evidence="7">
    <location>
        <begin position="743"/>
        <end position="758"/>
    </location>
</feature>
<feature type="domain" description="THAP-type" evidence="8">
    <location>
        <begin position="116"/>
        <end position="210"/>
    </location>
</feature>
<dbReference type="SMART" id="SM00692">
    <property type="entry name" value="DM3"/>
    <property type="match status" value="1"/>
</dbReference>
<organism evidence="10 11">
    <name type="scientific">Argiope bruennichi</name>
    <name type="common">Wasp spider</name>
    <name type="synonym">Aranea bruennichi</name>
    <dbReference type="NCBI Taxonomy" id="94029"/>
    <lineage>
        <taxon>Eukaryota</taxon>
        <taxon>Metazoa</taxon>
        <taxon>Ecdysozoa</taxon>
        <taxon>Arthropoda</taxon>
        <taxon>Chelicerata</taxon>
        <taxon>Arachnida</taxon>
        <taxon>Araneae</taxon>
        <taxon>Araneomorphae</taxon>
        <taxon>Entelegynae</taxon>
        <taxon>Araneoidea</taxon>
        <taxon>Araneidae</taxon>
        <taxon>Argiope</taxon>
    </lineage>
</organism>
<dbReference type="PANTHER" id="PTHR19303:SF16">
    <property type="entry name" value="JERKY PROTEIN HOMOLOG-LIKE"/>
    <property type="match status" value="1"/>
</dbReference>
<reference evidence="10" key="2">
    <citation type="submission" date="2020-06" db="EMBL/GenBank/DDBJ databases">
        <authorList>
            <person name="Sheffer M."/>
        </authorList>
    </citation>
    <scope>NUCLEOTIDE SEQUENCE</scope>
</reference>
<dbReference type="InterPro" id="IPR036388">
    <property type="entry name" value="WH-like_DNA-bd_sf"/>
</dbReference>
<accession>A0A8T0ETI7</accession>
<dbReference type="InterPro" id="IPR006612">
    <property type="entry name" value="THAP_Znf"/>
</dbReference>
<dbReference type="Proteomes" id="UP000807504">
    <property type="component" value="Unassembled WGS sequence"/>
</dbReference>
<evidence type="ECO:0000313" key="11">
    <source>
        <dbReference type="Proteomes" id="UP000807504"/>
    </source>
</evidence>
<dbReference type="InterPro" id="IPR009057">
    <property type="entry name" value="Homeodomain-like_sf"/>
</dbReference>
<feature type="region of interest" description="Disordered" evidence="7">
    <location>
        <begin position="1171"/>
        <end position="1224"/>
    </location>
</feature>
<dbReference type="GO" id="GO:0008270">
    <property type="term" value="F:zinc ion binding"/>
    <property type="evidence" value="ECO:0007669"/>
    <property type="project" value="UniProtKB-KW"/>
</dbReference>
<feature type="region of interest" description="Disordered" evidence="7">
    <location>
        <begin position="860"/>
        <end position="881"/>
    </location>
</feature>
<dbReference type="GO" id="GO:0005634">
    <property type="term" value="C:nucleus"/>
    <property type="evidence" value="ECO:0007669"/>
    <property type="project" value="UniProtKB-SubCell"/>
</dbReference>
<evidence type="ECO:0000256" key="1">
    <source>
        <dbReference type="ARBA" id="ARBA00004123"/>
    </source>
</evidence>
<keyword evidence="5 6" id="KW-0238">DNA-binding</keyword>
<dbReference type="Pfam" id="PF03221">
    <property type="entry name" value="HTH_Tnp_Tc5"/>
    <property type="match status" value="1"/>
</dbReference>
<dbReference type="PANTHER" id="PTHR19303">
    <property type="entry name" value="TRANSPOSON"/>
    <property type="match status" value="1"/>
</dbReference>
<feature type="region of interest" description="Disordered" evidence="7">
    <location>
        <begin position="587"/>
        <end position="658"/>
    </location>
</feature>
<evidence type="ECO:0000256" key="2">
    <source>
        <dbReference type="ARBA" id="ARBA00022723"/>
    </source>
</evidence>